<protein>
    <submittedName>
        <fullName evidence="2">Uncharacterized protein</fullName>
    </submittedName>
</protein>
<proteinExistence type="predicted"/>
<accession>A0A1E7YTF9</accession>
<keyword evidence="1" id="KW-1133">Transmembrane helix</keyword>
<dbReference type="Proteomes" id="UP000175707">
    <property type="component" value="Unassembled WGS sequence"/>
</dbReference>
<comment type="caution">
    <text evidence="2">The sequence shown here is derived from an EMBL/GenBank/DDBJ whole genome shotgun (WGS) entry which is preliminary data.</text>
</comment>
<dbReference type="Pfam" id="PF14235">
    <property type="entry name" value="DUF4337"/>
    <property type="match status" value="1"/>
</dbReference>
<sequence>MSEHGLHTHAPHEEALHHGAGSGHSLGQWVAIFTAILAAFGAVVSYQGSHLMNEVLLYKNEAVLEKARATDQWNYYQAVSTKLHLLELGSTLDPDKARQFAPKIQKYTEQKSAILEKARTLEAQSAKADAESARLNRPHNDMEIAMIFLQIAIS</sequence>
<gene>
    <name evidence="2" type="ORF">BAE30_11980</name>
</gene>
<name>A0A1E7YTF9_9PROT</name>
<feature type="non-terminal residue" evidence="2">
    <location>
        <position position="154"/>
    </location>
</feature>
<organism evidence="2 3">
    <name type="scientific">Acidithiobacillus caldus</name>
    <dbReference type="NCBI Taxonomy" id="33059"/>
    <lineage>
        <taxon>Bacteria</taxon>
        <taxon>Pseudomonadati</taxon>
        <taxon>Pseudomonadota</taxon>
        <taxon>Acidithiobacillia</taxon>
        <taxon>Acidithiobacillales</taxon>
        <taxon>Acidithiobacillaceae</taxon>
        <taxon>Acidithiobacillus</taxon>
    </lineage>
</organism>
<keyword evidence="1" id="KW-0812">Transmembrane</keyword>
<evidence type="ECO:0000256" key="1">
    <source>
        <dbReference type="SAM" id="Phobius"/>
    </source>
</evidence>
<keyword evidence="1" id="KW-0472">Membrane</keyword>
<dbReference type="InterPro" id="IPR025570">
    <property type="entry name" value="DUF4337"/>
</dbReference>
<evidence type="ECO:0000313" key="3">
    <source>
        <dbReference type="Proteomes" id="UP000175707"/>
    </source>
</evidence>
<reference evidence="2 3" key="1">
    <citation type="submission" date="2016-06" db="EMBL/GenBank/DDBJ databases">
        <title>Gene turnover analysis identifies the evolutionary adaptation of the extremophile Acidithiobacillus caldus.</title>
        <authorList>
            <person name="Zhang X."/>
        </authorList>
    </citation>
    <scope>NUCLEOTIDE SEQUENCE [LARGE SCALE GENOMIC DNA]</scope>
    <source>
        <strain evidence="2 3">S1</strain>
    </source>
</reference>
<dbReference type="AlphaFoldDB" id="A0A1E7YTF9"/>
<dbReference type="EMBL" id="LZYH01000774">
    <property type="protein sequence ID" value="OFC52748.1"/>
    <property type="molecule type" value="Genomic_DNA"/>
</dbReference>
<evidence type="ECO:0000313" key="2">
    <source>
        <dbReference type="EMBL" id="OFC52748.1"/>
    </source>
</evidence>
<feature type="transmembrane region" description="Helical" evidence="1">
    <location>
        <begin position="26"/>
        <end position="46"/>
    </location>
</feature>